<evidence type="ECO:0000259" key="1">
    <source>
        <dbReference type="SMART" id="SM00477"/>
    </source>
</evidence>
<evidence type="ECO:0000313" key="3">
    <source>
        <dbReference type="EMBL" id="WAS91063.1"/>
    </source>
</evidence>
<feature type="domain" description="DNA/RNA non-specific endonuclease/pyrophosphatase/phosphodiesterase" evidence="2">
    <location>
        <begin position="89"/>
        <end position="313"/>
    </location>
</feature>
<dbReference type="SUPFAM" id="SSF54060">
    <property type="entry name" value="His-Me finger endonucleases"/>
    <property type="match status" value="1"/>
</dbReference>
<evidence type="ECO:0000313" key="4">
    <source>
        <dbReference type="Proteomes" id="UP001164459"/>
    </source>
</evidence>
<reference evidence="3" key="1">
    <citation type="submission" date="2022-11" db="EMBL/GenBank/DDBJ databases">
        <title>Minimal conservation of predation-associated metabolite biosynthetic gene clusters underscores biosynthetic potential of Myxococcota including descriptions for ten novel species: Archangium lansinium sp. nov., Myxococcus landrumus sp. nov., Nannocystis bai.</title>
        <authorList>
            <person name="Ahearne A."/>
            <person name="Stevens C."/>
            <person name="Dowd S."/>
        </authorList>
    </citation>
    <scope>NUCLEOTIDE SEQUENCE</scope>
    <source>
        <strain evidence="3">Fl3</strain>
    </source>
</reference>
<dbReference type="RefSeq" id="WP_269033427.1">
    <property type="nucleotide sequence ID" value="NZ_CP114040.1"/>
</dbReference>
<keyword evidence="3" id="KW-0378">Hydrolase</keyword>
<evidence type="ECO:0000259" key="2">
    <source>
        <dbReference type="SMART" id="SM00892"/>
    </source>
</evidence>
<dbReference type="InterPro" id="IPR044925">
    <property type="entry name" value="His-Me_finger_sf"/>
</dbReference>
<keyword evidence="4" id="KW-1185">Reference proteome</keyword>
<gene>
    <name evidence="3" type="ORF">O0S08_33155</name>
</gene>
<sequence>MSQHSIHFHGPVTIHIHDGAPGDAIVSASVGEAEAARAFEKKQTFDPDYDGRPGYDADFLDVEVPAPTVRVERSREMLTGFDGEPLVLAYHHYSLAVNKQRRFAMWTAANVDYSPEMRGDETRADFGDDGWRRDARVPAGYQVDDRDFYRPARRIDRGHLVRRDDAAWGATPEERAFANADTYHWTNCTPQHERFNRAPRFRGAWGELENQIKAEAQRSGARLSIFAGPVLAGEDPEALGVQYPLRYWKVLFAVENAQLRAYGFILDQSRVVARYGLALDKELDFEAFVEHQTSLQDIEATTGVAFARSLHEADVLAGASPVEIRHPTDLRRSFR</sequence>
<organism evidence="3 4">
    <name type="scientific">Nannocystis punicea</name>
    <dbReference type="NCBI Taxonomy" id="2995304"/>
    <lineage>
        <taxon>Bacteria</taxon>
        <taxon>Pseudomonadati</taxon>
        <taxon>Myxococcota</taxon>
        <taxon>Polyangia</taxon>
        <taxon>Nannocystales</taxon>
        <taxon>Nannocystaceae</taxon>
        <taxon>Nannocystis</taxon>
    </lineage>
</organism>
<name>A0ABY7GVR3_9BACT</name>
<dbReference type="EMBL" id="CP114040">
    <property type="protein sequence ID" value="WAS91063.1"/>
    <property type="molecule type" value="Genomic_DNA"/>
</dbReference>
<dbReference type="SMART" id="SM00477">
    <property type="entry name" value="NUC"/>
    <property type="match status" value="1"/>
</dbReference>
<dbReference type="PANTHER" id="PTHR13966">
    <property type="entry name" value="ENDONUCLEASE RELATED"/>
    <property type="match status" value="1"/>
</dbReference>
<dbReference type="SMART" id="SM00892">
    <property type="entry name" value="Endonuclease_NS"/>
    <property type="match status" value="1"/>
</dbReference>
<dbReference type="PANTHER" id="PTHR13966:SF5">
    <property type="entry name" value="ENDONUCLEASE G, MITOCHONDRIAL"/>
    <property type="match status" value="1"/>
</dbReference>
<dbReference type="InterPro" id="IPR001604">
    <property type="entry name" value="Endo_G_ENPP1-like_dom"/>
</dbReference>
<protein>
    <submittedName>
        <fullName evidence="3">DNA/RNA non-specific endonuclease</fullName>
    </submittedName>
</protein>
<dbReference type="InterPro" id="IPR044929">
    <property type="entry name" value="DNA/RNA_non-sp_Endonuclease_sf"/>
</dbReference>
<proteinExistence type="predicted"/>
<dbReference type="Proteomes" id="UP001164459">
    <property type="component" value="Chromosome"/>
</dbReference>
<dbReference type="GO" id="GO:0004519">
    <property type="term" value="F:endonuclease activity"/>
    <property type="evidence" value="ECO:0007669"/>
    <property type="project" value="UniProtKB-KW"/>
</dbReference>
<keyword evidence="3" id="KW-0540">Nuclease</keyword>
<accession>A0ABY7GVR3</accession>
<dbReference type="InterPro" id="IPR040255">
    <property type="entry name" value="Non-specific_endonuclease"/>
</dbReference>
<dbReference type="InterPro" id="IPR020821">
    <property type="entry name" value="ENPP1-3/EXOG-like_nuc-like"/>
</dbReference>
<keyword evidence="3" id="KW-0255">Endonuclease</keyword>
<dbReference type="Gene3D" id="3.40.570.10">
    <property type="entry name" value="Extracellular Endonuclease, subunit A"/>
    <property type="match status" value="1"/>
</dbReference>
<dbReference type="Pfam" id="PF01223">
    <property type="entry name" value="Endonuclease_NS"/>
    <property type="match status" value="1"/>
</dbReference>
<feature type="domain" description="ENPP1-3/EXOG-like endonuclease/phosphodiesterase" evidence="1">
    <location>
        <begin position="90"/>
        <end position="313"/>
    </location>
</feature>